<evidence type="ECO:0000256" key="1">
    <source>
        <dbReference type="SAM" id="MobiDB-lite"/>
    </source>
</evidence>
<keyword evidence="3" id="KW-1185">Reference proteome</keyword>
<dbReference type="EMBL" id="JARKIB010000287">
    <property type="protein sequence ID" value="KAJ7716700.1"/>
    <property type="molecule type" value="Genomic_DNA"/>
</dbReference>
<name>A0AAD7HC24_9AGAR</name>
<feature type="compositionally biased region" description="Low complexity" evidence="1">
    <location>
        <begin position="13"/>
        <end position="27"/>
    </location>
</feature>
<dbReference type="AlphaFoldDB" id="A0AAD7HC24"/>
<reference evidence="2" key="1">
    <citation type="submission" date="2023-03" db="EMBL/GenBank/DDBJ databases">
        <title>Massive genome expansion in bonnet fungi (Mycena s.s.) driven by repeated elements and novel gene families across ecological guilds.</title>
        <authorList>
            <consortium name="Lawrence Berkeley National Laboratory"/>
            <person name="Harder C.B."/>
            <person name="Miyauchi S."/>
            <person name="Viragh M."/>
            <person name="Kuo A."/>
            <person name="Thoen E."/>
            <person name="Andreopoulos B."/>
            <person name="Lu D."/>
            <person name="Skrede I."/>
            <person name="Drula E."/>
            <person name="Henrissat B."/>
            <person name="Morin E."/>
            <person name="Kohler A."/>
            <person name="Barry K."/>
            <person name="LaButti K."/>
            <person name="Morin E."/>
            <person name="Salamov A."/>
            <person name="Lipzen A."/>
            <person name="Mereny Z."/>
            <person name="Hegedus B."/>
            <person name="Baldrian P."/>
            <person name="Stursova M."/>
            <person name="Weitz H."/>
            <person name="Taylor A."/>
            <person name="Grigoriev I.V."/>
            <person name="Nagy L.G."/>
            <person name="Martin F."/>
            <person name="Kauserud H."/>
        </authorList>
    </citation>
    <scope>NUCLEOTIDE SEQUENCE</scope>
    <source>
        <strain evidence="2">CBHHK182m</strain>
    </source>
</reference>
<accession>A0AAD7HC24</accession>
<comment type="caution">
    <text evidence="2">The sequence shown here is derived from an EMBL/GenBank/DDBJ whole genome shotgun (WGS) entry which is preliminary data.</text>
</comment>
<feature type="region of interest" description="Disordered" evidence="1">
    <location>
        <begin position="1"/>
        <end position="52"/>
    </location>
</feature>
<evidence type="ECO:0000313" key="3">
    <source>
        <dbReference type="Proteomes" id="UP001215598"/>
    </source>
</evidence>
<gene>
    <name evidence="2" type="ORF">B0H16DRAFT_1338642</name>
</gene>
<dbReference type="Proteomes" id="UP001215598">
    <property type="component" value="Unassembled WGS sequence"/>
</dbReference>
<organism evidence="2 3">
    <name type="scientific">Mycena metata</name>
    <dbReference type="NCBI Taxonomy" id="1033252"/>
    <lineage>
        <taxon>Eukaryota</taxon>
        <taxon>Fungi</taxon>
        <taxon>Dikarya</taxon>
        <taxon>Basidiomycota</taxon>
        <taxon>Agaricomycotina</taxon>
        <taxon>Agaricomycetes</taxon>
        <taxon>Agaricomycetidae</taxon>
        <taxon>Agaricales</taxon>
        <taxon>Marasmiineae</taxon>
        <taxon>Mycenaceae</taxon>
        <taxon>Mycena</taxon>
    </lineage>
</organism>
<sequence>MPSTVTLAALTQPRNRAPALPRAPLTAAERKDKKQSSEDQKEAMDAEVAQWHSDTHTKADELGLRFNKKPRYFLDIFFQAGARMVHGQEKINAYNAFKSEKAAQLREDGRVLKPTELHEEYYAEYEAMTEEEKNVLVKRFEGVKAAAPKLRRDTPRARIRDVSNTCKNIQMLMYALSYRVGIEGFFCVVPNSTDFHMNPQWYFTSQELERYMPIAVRRKWDTVDVGTRIEAFAVAGCDTMRK</sequence>
<proteinExistence type="predicted"/>
<protein>
    <submittedName>
        <fullName evidence="2">Uncharacterized protein</fullName>
    </submittedName>
</protein>
<feature type="compositionally biased region" description="Basic and acidic residues" evidence="1">
    <location>
        <begin position="28"/>
        <end position="44"/>
    </location>
</feature>
<evidence type="ECO:0000313" key="2">
    <source>
        <dbReference type="EMBL" id="KAJ7716700.1"/>
    </source>
</evidence>